<feature type="region of interest" description="Disordered" evidence="1">
    <location>
        <begin position="1"/>
        <end position="36"/>
    </location>
</feature>
<sequence>MRTASKTRTRKTRTSKKKSRRPPSMTMRGPRTTRLLPQRSPMTRLKGAAEPLAAAYDQALLDLDGVVYLLHEPIPEAAATVAALPGLACAPVFVTNNASRSPETVAEALRGMDIQAKASQVLTSAQVVASGICQHIGEDGTVLVTGSAALRAAVEDEGMEITDDPKAADAVAFGYTPTTTWRDLADVTIAVRNGAFWATANLDATLPTPDGPLPGMGALVGAVATALGRGPDMVAGKPELPIYQAALERKRGGRAIMVGDRPDSDIEGANRVGIDSLLVFTGVASPRFALSLPPEQRPTHLGWSLAALTETHTAPQWDTSGEAVLCGGWAVALEKGAMVLSGSGDSLDGWRALCEFSWALNDESKSERQFELRPIGPAAEKLLE</sequence>
<name>A0A4S8QA52_9ACTN</name>
<dbReference type="SUPFAM" id="SSF56784">
    <property type="entry name" value="HAD-like"/>
    <property type="match status" value="1"/>
</dbReference>
<dbReference type="GO" id="GO:0005737">
    <property type="term" value="C:cytoplasm"/>
    <property type="evidence" value="ECO:0007669"/>
    <property type="project" value="TreeGrafter"/>
</dbReference>
<dbReference type="Gene3D" id="3.40.50.1000">
    <property type="entry name" value="HAD superfamily/HAD-like"/>
    <property type="match status" value="2"/>
</dbReference>
<protein>
    <submittedName>
        <fullName evidence="3">HAD-IIA family hydrolase</fullName>
    </submittedName>
</protein>
<comment type="caution">
    <text evidence="3">The sequence shown here is derived from an EMBL/GenBank/DDBJ whole genome shotgun (WGS) entry which is preliminary data.</text>
</comment>
<dbReference type="InterPro" id="IPR041065">
    <property type="entry name" value="GNAT-like"/>
</dbReference>
<dbReference type="Pfam" id="PF13242">
    <property type="entry name" value="Hydrolase_like"/>
    <property type="match status" value="1"/>
</dbReference>
<dbReference type="PANTHER" id="PTHR19288:SF95">
    <property type="entry name" value="D-GLYCEROL 3-PHOSPHATE PHOSPHATASE"/>
    <property type="match status" value="1"/>
</dbReference>
<reference evidence="4" key="1">
    <citation type="submission" date="2019-04" db="EMBL/GenBank/DDBJ databases">
        <title>Nocardioides xinjiangensis sp. nov.</title>
        <authorList>
            <person name="Liu S."/>
        </authorList>
    </citation>
    <scope>NUCLEOTIDE SEQUENCE [LARGE SCALE GENOMIC DNA]</scope>
    <source>
        <strain evidence="4">18</strain>
    </source>
</reference>
<dbReference type="AlphaFoldDB" id="A0A4S8QA52"/>
<keyword evidence="4" id="KW-1185">Reference proteome</keyword>
<evidence type="ECO:0000313" key="3">
    <source>
        <dbReference type="EMBL" id="THV41353.1"/>
    </source>
</evidence>
<evidence type="ECO:0000256" key="1">
    <source>
        <dbReference type="SAM" id="MobiDB-lite"/>
    </source>
</evidence>
<dbReference type="InterPro" id="IPR023214">
    <property type="entry name" value="HAD_sf"/>
</dbReference>
<dbReference type="InterPro" id="IPR006357">
    <property type="entry name" value="HAD-SF_hydro_IIA"/>
</dbReference>
<feature type="compositionally biased region" description="Basic residues" evidence="1">
    <location>
        <begin position="1"/>
        <end position="21"/>
    </location>
</feature>
<gene>
    <name evidence="3" type="ORF">FAB82_11820</name>
</gene>
<dbReference type="PANTHER" id="PTHR19288">
    <property type="entry name" value="4-NITROPHENYLPHOSPHATASE-RELATED"/>
    <property type="match status" value="1"/>
</dbReference>
<proteinExistence type="predicted"/>
<evidence type="ECO:0000259" key="2">
    <source>
        <dbReference type="Pfam" id="PF18407"/>
    </source>
</evidence>
<keyword evidence="3" id="KW-0378">Hydrolase</keyword>
<organism evidence="3 4">
    <name type="scientific">Glycomyces buryatensis</name>
    <dbReference type="NCBI Taxonomy" id="2570927"/>
    <lineage>
        <taxon>Bacteria</taxon>
        <taxon>Bacillati</taxon>
        <taxon>Actinomycetota</taxon>
        <taxon>Actinomycetes</taxon>
        <taxon>Glycomycetales</taxon>
        <taxon>Glycomycetaceae</taxon>
        <taxon>Glycomyces</taxon>
    </lineage>
</organism>
<evidence type="ECO:0000313" key="4">
    <source>
        <dbReference type="Proteomes" id="UP000308760"/>
    </source>
</evidence>
<dbReference type="GO" id="GO:0016791">
    <property type="term" value="F:phosphatase activity"/>
    <property type="evidence" value="ECO:0007669"/>
    <property type="project" value="TreeGrafter"/>
</dbReference>
<dbReference type="NCBIfam" id="TIGR01460">
    <property type="entry name" value="HAD-SF-IIA"/>
    <property type="match status" value="1"/>
</dbReference>
<dbReference type="Proteomes" id="UP000308760">
    <property type="component" value="Unassembled WGS sequence"/>
</dbReference>
<accession>A0A4S8QA52</accession>
<reference evidence="3 4" key="2">
    <citation type="submission" date="2019-05" db="EMBL/GenBank/DDBJ databases">
        <title>Glycomyces buryatensis sp. nov.</title>
        <authorList>
            <person name="Nikitina E."/>
        </authorList>
    </citation>
    <scope>NUCLEOTIDE SEQUENCE [LARGE SCALE GENOMIC DNA]</scope>
    <source>
        <strain evidence="3 4">18</strain>
    </source>
</reference>
<dbReference type="EMBL" id="STGY01000045">
    <property type="protein sequence ID" value="THV41353.1"/>
    <property type="molecule type" value="Genomic_DNA"/>
</dbReference>
<dbReference type="InterPro" id="IPR036412">
    <property type="entry name" value="HAD-like_sf"/>
</dbReference>
<dbReference type="OrthoDB" id="3400930at2"/>
<feature type="domain" description="GCN5-related N-acetyltransferase-like" evidence="2">
    <location>
        <begin position="326"/>
        <end position="383"/>
    </location>
</feature>
<dbReference type="Pfam" id="PF18407">
    <property type="entry name" value="GNAT_like"/>
    <property type="match status" value="1"/>
</dbReference>
<dbReference type="Pfam" id="PF13344">
    <property type="entry name" value="Hydrolase_6"/>
    <property type="match status" value="1"/>
</dbReference>